<evidence type="ECO:0000313" key="2">
    <source>
        <dbReference type="EMBL" id="ART30951.1"/>
    </source>
</evidence>
<reference evidence="2" key="1">
    <citation type="submission" date="2017-03" db="EMBL/GenBank/DDBJ databases">
        <title>The mitochondrial genome of the carnivorous plant Utricularia reniformis (Lentibulariaceae): structure, comparative analysis and evolutionary landmarks.</title>
        <authorList>
            <person name="Silva S.R."/>
            <person name="Alvarenga D.O."/>
            <person name="Michael T.P."/>
            <person name="Miranda V.F.O."/>
            <person name="Varani A.M."/>
        </authorList>
    </citation>
    <scope>NUCLEOTIDE SEQUENCE</scope>
</reference>
<keyword evidence="2" id="KW-0496">Mitochondrion</keyword>
<sequence length="36" mass="4085">MNQDLTMINKKKTEHSPQSKNYSTGMGLDSKVEPDM</sequence>
<protein>
    <submittedName>
        <fullName evidence="2">Uncharacterized protein</fullName>
    </submittedName>
</protein>
<accession>A0A1Y0B0Q4</accession>
<organism evidence="2">
    <name type="scientific">Utricularia reniformis</name>
    <dbReference type="NCBI Taxonomy" id="192314"/>
    <lineage>
        <taxon>Eukaryota</taxon>
        <taxon>Viridiplantae</taxon>
        <taxon>Streptophyta</taxon>
        <taxon>Embryophyta</taxon>
        <taxon>Tracheophyta</taxon>
        <taxon>Spermatophyta</taxon>
        <taxon>Magnoliopsida</taxon>
        <taxon>eudicotyledons</taxon>
        <taxon>Gunneridae</taxon>
        <taxon>Pentapetalae</taxon>
        <taxon>asterids</taxon>
        <taxon>lamiids</taxon>
        <taxon>Lamiales</taxon>
        <taxon>Lentibulariaceae</taxon>
        <taxon>Utricularia</taxon>
    </lineage>
</organism>
<gene>
    <name evidence="2" type="ORF">AEK19_MT0705</name>
</gene>
<dbReference type="EMBL" id="KY774314">
    <property type="protein sequence ID" value="ART30951.1"/>
    <property type="molecule type" value="Genomic_DNA"/>
</dbReference>
<feature type="region of interest" description="Disordered" evidence="1">
    <location>
        <begin position="1"/>
        <end position="36"/>
    </location>
</feature>
<dbReference type="AlphaFoldDB" id="A0A1Y0B0Q4"/>
<name>A0A1Y0B0Q4_9LAMI</name>
<geneLocation type="mitochondrion" evidence="2"/>
<evidence type="ECO:0000256" key="1">
    <source>
        <dbReference type="SAM" id="MobiDB-lite"/>
    </source>
</evidence>
<proteinExistence type="predicted"/>